<comment type="caution">
    <text evidence="2">The sequence shown here is derived from an EMBL/GenBank/DDBJ whole genome shotgun (WGS) entry which is preliminary data.</text>
</comment>
<evidence type="ECO:0008006" key="4">
    <source>
        <dbReference type="Google" id="ProtNLM"/>
    </source>
</evidence>
<dbReference type="Proteomes" id="UP000001396">
    <property type="component" value="Unassembled WGS sequence"/>
</dbReference>
<dbReference type="AlphaFoldDB" id="D3BEL4"/>
<dbReference type="InParanoid" id="D3BEL4"/>
<feature type="signal peptide" evidence="1">
    <location>
        <begin position="1"/>
        <end position="22"/>
    </location>
</feature>
<keyword evidence="3" id="KW-1185">Reference proteome</keyword>
<gene>
    <name evidence="2" type="ORF">PPL_07178</name>
</gene>
<accession>D3BEL4</accession>
<sequence length="190" mass="21061">MNIFRIIITLIVLVQFYCTAQQQYLVIEQYNQNQCGGDIITTIFYQTGVCYNGLYVTCSNKSQTATISTYLYVDCSSTPDNVANFNVGSCNGYDSYSCQAEVNFNQNAIIHTEYFNSSCDGTPYFAQTLSTGVCSSGVITLCDDKTIVTTTYDYLECTGQSSSQYSTLDTQCEFNNRFGAKAVCAVENSY</sequence>
<keyword evidence="1" id="KW-0732">Signal</keyword>
<name>D3BEL4_HETP5</name>
<organism evidence="2 3">
    <name type="scientific">Heterostelium pallidum (strain ATCC 26659 / Pp 5 / PN500)</name>
    <name type="common">Cellular slime mold</name>
    <name type="synonym">Polysphondylium pallidum</name>
    <dbReference type="NCBI Taxonomy" id="670386"/>
    <lineage>
        <taxon>Eukaryota</taxon>
        <taxon>Amoebozoa</taxon>
        <taxon>Evosea</taxon>
        <taxon>Eumycetozoa</taxon>
        <taxon>Dictyostelia</taxon>
        <taxon>Acytosteliales</taxon>
        <taxon>Acytosteliaceae</taxon>
        <taxon>Heterostelium</taxon>
    </lineage>
</organism>
<protein>
    <recommendedName>
        <fullName evidence="4">Transmembrane protein</fullName>
    </recommendedName>
</protein>
<evidence type="ECO:0000313" key="3">
    <source>
        <dbReference type="Proteomes" id="UP000001396"/>
    </source>
</evidence>
<evidence type="ECO:0000313" key="2">
    <source>
        <dbReference type="EMBL" id="EFA80345.1"/>
    </source>
</evidence>
<dbReference type="OMA" id="CAVENSY"/>
<dbReference type="GeneID" id="31362659"/>
<proteinExistence type="predicted"/>
<reference evidence="2 3" key="1">
    <citation type="journal article" date="2011" name="Genome Res.">
        <title>Phylogeny-wide analysis of social amoeba genomes highlights ancient origins for complex intercellular communication.</title>
        <authorList>
            <person name="Heidel A.J."/>
            <person name="Lawal H.M."/>
            <person name="Felder M."/>
            <person name="Schilde C."/>
            <person name="Helps N.R."/>
            <person name="Tunggal B."/>
            <person name="Rivero F."/>
            <person name="John U."/>
            <person name="Schleicher M."/>
            <person name="Eichinger L."/>
            <person name="Platzer M."/>
            <person name="Noegel A.A."/>
            <person name="Schaap P."/>
            <person name="Gloeckner G."/>
        </authorList>
    </citation>
    <scope>NUCLEOTIDE SEQUENCE [LARGE SCALE GENOMIC DNA]</scope>
    <source>
        <strain evidence="3">ATCC 26659 / Pp 5 / PN500</strain>
    </source>
</reference>
<dbReference type="EMBL" id="ADBJ01000031">
    <property type="protein sequence ID" value="EFA80345.1"/>
    <property type="molecule type" value="Genomic_DNA"/>
</dbReference>
<dbReference type="RefSeq" id="XP_020432465.1">
    <property type="nucleotide sequence ID" value="XM_020578017.1"/>
</dbReference>
<evidence type="ECO:0000256" key="1">
    <source>
        <dbReference type="SAM" id="SignalP"/>
    </source>
</evidence>
<feature type="chain" id="PRO_5003042402" description="Transmembrane protein" evidence="1">
    <location>
        <begin position="23"/>
        <end position="190"/>
    </location>
</feature>
<dbReference type="FunCoup" id="D3BEL4">
    <property type="interactions" value="240"/>
</dbReference>